<dbReference type="AlphaFoldDB" id="A0ABD7Y260"/>
<sequence length="27" mass="3032">MHGRGGDFIIYSDKKFIPISPPIEISL</sequence>
<organism evidence="1 2">
    <name type="scientific">Burkholderia contaminans</name>
    <dbReference type="NCBI Taxonomy" id="488447"/>
    <lineage>
        <taxon>Bacteria</taxon>
        <taxon>Pseudomonadati</taxon>
        <taxon>Pseudomonadota</taxon>
        <taxon>Betaproteobacteria</taxon>
        <taxon>Burkholderiales</taxon>
        <taxon>Burkholderiaceae</taxon>
        <taxon>Burkholderia</taxon>
        <taxon>Burkholderia cepacia complex</taxon>
    </lineage>
</organism>
<dbReference type="Pfam" id="PF19940">
    <property type="entry name" value="DUF6402"/>
    <property type="match status" value="1"/>
</dbReference>
<protein>
    <submittedName>
        <fullName evidence="1">DUF6402 family protein</fullName>
    </submittedName>
</protein>
<reference evidence="1 2" key="1">
    <citation type="submission" date="2021-12" db="EMBL/GenBank/DDBJ databases">
        <title>Genomic and phenotypic characterization of three Burkholderia contaminans isolates recovered from different sources.</title>
        <authorList>
            <person name="Lopez De Volder A."/>
            <person name="Fan Y."/>
            <person name="Nunvar J."/>
            <person name="Herrera T."/>
            <person name="Timp W."/>
            <person name="Degrossi J."/>
        </authorList>
    </citation>
    <scope>NUCLEOTIDE SEQUENCE [LARGE SCALE GENOMIC DNA]</scope>
    <source>
        <strain evidence="1 2">LMG 23361</strain>
    </source>
</reference>
<name>A0ABD7Y260_9BURK</name>
<accession>A0ABD7Y260</accession>
<dbReference type="InterPro" id="IPR045646">
    <property type="entry name" value="DUF6402"/>
</dbReference>
<proteinExistence type="predicted"/>
<evidence type="ECO:0000313" key="1">
    <source>
        <dbReference type="EMBL" id="WFN19128.1"/>
    </source>
</evidence>
<dbReference type="EMBL" id="CP090640">
    <property type="protein sequence ID" value="WFN19128.1"/>
    <property type="molecule type" value="Genomic_DNA"/>
</dbReference>
<evidence type="ECO:0000313" key="2">
    <source>
        <dbReference type="Proteomes" id="UP001220209"/>
    </source>
</evidence>
<dbReference type="Proteomes" id="UP001220209">
    <property type="component" value="Chromosome 1"/>
</dbReference>
<dbReference type="RefSeq" id="WP_232490760.1">
    <property type="nucleotide sequence ID" value="NZ_CP042164.1"/>
</dbReference>
<gene>
    <name evidence="1" type="ORF">LXE91_04845</name>
</gene>